<keyword evidence="2" id="KW-1185">Reference proteome</keyword>
<dbReference type="EnsemblMetazoa" id="tetur23g00550.1">
    <property type="protein sequence ID" value="tetur23g00550.1"/>
    <property type="gene ID" value="tetur23g00550"/>
</dbReference>
<sequence>MFGSTVYEFWSETILTTLTLPLELCYLDQHKKIGKTNFIWSLNFTSEWRLMRIVTRRAEKQIAKTSGSQDSRQRR</sequence>
<reference evidence="2" key="1">
    <citation type="submission" date="2011-08" db="EMBL/GenBank/DDBJ databases">
        <authorList>
            <person name="Rombauts S."/>
        </authorList>
    </citation>
    <scope>NUCLEOTIDE SEQUENCE</scope>
    <source>
        <strain evidence="2">London</strain>
    </source>
</reference>
<reference evidence="1" key="2">
    <citation type="submission" date="2015-06" db="UniProtKB">
        <authorList>
            <consortium name="EnsemblMetazoa"/>
        </authorList>
    </citation>
    <scope>IDENTIFICATION</scope>
</reference>
<proteinExistence type="predicted"/>
<dbReference type="Proteomes" id="UP000015104">
    <property type="component" value="Unassembled WGS sequence"/>
</dbReference>
<dbReference type="EMBL" id="CAEY01000613">
    <property type="status" value="NOT_ANNOTATED_CDS"/>
    <property type="molecule type" value="Genomic_DNA"/>
</dbReference>
<dbReference type="AlphaFoldDB" id="T1KVG4"/>
<evidence type="ECO:0000313" key="1">
    <source>
        <dbReference type="EnsemblMetazoa" id="tetur23g00550.1"/>
    </source>
</evidence>
<organism evidence="1 2">
    <name type="scientific">Tetranychus urticae</name>
    <name type="common">Two-spotted spider mite</name>
    <dbReference type="NCBI Taxonomy" id="32264"/>
    <lineage>
        <taxon>Eukaryota</taxon>
        <taxon>Metazoa</taxon>
        <taxon>Ecdysozoa</taxon>
        <taxon>Arthropoda</taxon>
        <taxon>Chelicerata</taxon>
        <taxon>Arachnida</taxon>
        <taxon>Acari</taxon>
        <taxon>Acariformes</taxon>
        <taxon>Trombidiformes</taxon>
        <taxon>Prostigmata</taxon>
        <taxon>Eleutherengona</taxon>
        <taxon>Raphignathae</taxon>
        <taxon>Tetranychoidea</taxon>
        <taxon>Tetranychidae</taxon>
        <taxon>Tetranychus</taxon>
    </lineage>
</organism>
<name>T1KVG4_TETUR</name>
<evidence type="ECO:0000313" key="2">
    <source>
        <dbReference type="Proteomes" id="UP000015104"/>
    </source>
</evidence>
<dbReference type="HOGENOM" id="CLU_2674281_0_0_1"/>
<protein>
    <submittedName>
        <fullName evidence="1">Uncharacterized protein</fullName>
    </submittedName>
</protein>
<accession>T1KVG4</accession>